<organism evidence="1 2">
    <name type="scientific">Sphenostylis stenocarpa</name>
    <dbReference type="NCBI Taxonomy" id="92480"/>
    <lineage>
        <taxon>Eukaryota</taxon>
        <taxon>Viridiplantae</taxon>
        <taxon>Streptophyta</taxon>
        <taxon>Embryophyta</taxon>
        <taxon>Tracheophyta</taxon>
        <taxon>Spermatophyta</taxon>
        <taxon>Magnoliopsida</taxon>
        <taxon>eudicotyledons</taxon>
        <taxon>Gunneridae</taxon>
        <taxon>Pentapetalae</taxon>
        <taxon>rosids</taxon>
        <taxon>fabids</taxon>
        <taxon>Fabales</taxon>
        <taxon>Fabaceae</taxon>
        <taxon>Papilionoideae</taxon>
        <taxon>50 kb inversion clade</taxon>
        <taxon>NPAAA clade</taxon>
        <taxon>indigoferoid/millettioid clade</taxon>
        <taxon>Phaseoleae</taxon>
        <taxon>Sphenostylis</taxon>
    </lineage>
</organism>
<proteinExistence type="predicted"/>
<keyword evidence="2" id="KW-1185">Reference proteome</keyword>
<protein>
    <submittedName>
        <fullName evidence="1">Uncharacterized protein</fullName>
    </submittedName>
</protein>
<sequence>MRKAHQRTNTRGKYLATIFSISFTCPFRDMMMSIENDKFLRITDSHQPIQVMNED</sequence>
<dbReference type="EMBL" id="OY731407">
    <property type="protein sequence ID" value="CAJ1977449.1"/>
    <property type="molecule type" value="Genomic_DNA"/>
</dbReference>
<evidence type="ECO:0000313" key="2">
    <source>
        <dbReference type="Proteomes" id="UP001189624"/>
    </source>
</evidence>
<dbReference type="Gramene" id="rna-AYBTSS11_LOCUS29614">
    <property type="protein sequence ID" value="CAJ1977449.1"/>
    <property type="gene ID" value="gene-AYBTSS11_LOCUS29614"/>
</dbReference>
<gene>
    <name evidence="1" type="ORF">AYBTSS11_LOCUS29614</name>
</gene>
<name>A0AA87B9T3_9FABA</name>
<reference evidence="1" key="1">
    <citation type="submission" date="2023-10" db="EMBL/GenBank/DDBJ databases">
        <authorList>
            <person name="Domelevo Entfellner J.-B."/>
        </authorList>
    </citation>
    <scope>NUCLEOTIDE SEQUENCE</scope>
</reference>
<dbReference type="Proteomes" id="UP001189624">
    <property type="component" value="Chromosome 10"/>
</dbReference>
<accession>A0AA87B9T3</accession>
<evidence type="ECO:0000313" key="1">
    <source>
        <dbReference type="EMBL" id="CAJ1977449.1"/>
    </source>
</evidence>
<dbReference type="AlphaFoldDB" id="A0AA87B9T3"/>